<proteinExistence type="predicted"/>
<organism evidence="1 2">
    <name type="scientific">Armillaria tabescens</name>
    <name type="common">Ringless honey mushroom</name>
    <name type="synonym">Agaricus tabescens</name>
    <dbReference type="NCBI Taxonomy" id="1929756"/>
    <lineage>
        <taxon>Eukaryota</taxon>
        <taxon>Fungi</taxon>
        <taxon>Dikarya</taxon>
        <taxon>Basidiomycota</taxon>
        <taxon>Agaricomycotina</taxon>
        <taxon>Agaricomycetes</taxon>
        <taxon>Agaricomycetidae</taxon>
        <taxon>Agaricales</taxon>
        <taxon>Marasmiineae</taxon>
        <taxon>Physalacriaceae</taxon>
        <taxon>Desarmillaria</taxon>
    </lineage>
</organism>
<dbReference type="Proteomes" id="UP001175211">
    <property type="component" value="Unassembled WGS sequence"/>
</dbReference>
<accession>A0AA39KCR2</accession>
<name>A0AA39KCR2_ARMTA</name>
<dbReference type="GeneID" id="85365367"/>
<keyword evidence="2" id="KW-1185">Reference proteome</keyword>
<reference evidence="1" key="1">
    <citation type="submission" date="2023-06" db="EMBL/GenBank/DDBJ databases">
        <authorList>
            <consortium name="Lawrence Berkeley National Laboratory"/>
            <person name="Ahrendt S."/>
            <person name="Sahu N."/>
            <person name="Indic B."/>
            <person name="Wong-Bajracharya J."/>
            <person name="Merenyi Z."/>
            <person name="Ke H.-M."/>
            <person name="Monk M."/>
            <person name="Kocsube S."/>
            <person name="Drula E."/>
            <person name="Lipzen A."/>
            <person name="Balint B."/>
            <person name="Henrissat B."/>
            <person name="Andreopoulos B."/>
            <person name="Martin F.M."/>
            <person name="Harder C.B."/>
            <person name="Rigling D."/>
            <person name="Ford K.L."/>
            <person name="Foster G.D."/>
            <person name="Pangilinan J."/>
            <person name="Papanicolaou A."/>
            <person name="Barry K."/>
            <person name="LaButti K."/>
            <person name="Viragh M."/>
            <person name="Koriabine M."/>
            <person name="Yan M."/>
            <person name="Riley R."/>
            <person name="Champramary S."/>
            <person name="Plett K.L."/>
            <person name="Tsai I.J."/>
            <person name="Slot J."/>
            <person name="Sipos G."/>
            <person name="Plett J."/>
            <person name="Nagy L.G."/>
            <person name="Grigoriev I.V."/>
        </authorList>
    </citation>
    <scope>NUCLEOTIDE SEQUENCE</scope>
    <source>
        <strain evidence="1">CCBAS 213</strain>
    </source>
</reference>
<dbReference type="EMBL" id="JAUEPS010000017">
    <property type="protein sequence ID" value="KAK0458408.1"/>
    <property type="molecule type" value="Genomic_DNA"/>
</dbReference>
<sequence length="238" mass="26180">MSSALLPSRAQCIHITDNVQHCQCSCFVPTLLEPNICGQCAHGIHAHVDYVSMVVNHYPPTQCAAYVQKTPLVQRCTCEAQLCDHVVIDNPYRVPEPWNVLDNFPGDIDTSHSVDAISFSNDVVNGTFTPFANSYTDTFYHDANLTPITAAPIFSPSPYNDAGNIPLAPCMPSPSASHFPPGIQSDVAQVQAYSSDQYFVEYPGHSNGVATGEKFEYHYYSPNTVRRLRLGRTRPSSP</sequence>
<dbReference type="RefSeq" id="XP_060330678.1">
    <property type="nucleotide sequence ID" value="XM_060481819.1"/>
</dbReference>
<gene>
    <name evidence="1" type="ORF">EV420DRAFT_354613</name>
</gene>
<protein>
    <submittedName>
        <fullName evidence="1">Uncharacterized protein</fullName>
    </submittedName>
</protein>
<comment type="caution">
    <text evidence="1">The sequence shown here is derived from an EMBL/GenBank/DDBJ whole genome shotgun (WGS) entry which is preliminary data.</text>
</comment>
<evidence type="ECO:0000313" key="2">
    <source>
        <dbReference type="Proteomes" id="UP001175211"/>
    </source>
</evidence>
<evidence type="ECO:0000313" key="1">
    <source>
        <dbReference type="EMBL" id="KAK0458408.1"/>
    </source>
</evidence>
<dbReference type="AlphaFoldDB" id="A0AA39KCR2"/>